<accession>A0A1G8EH41</accession>
<dbReference type="STRING" id="366584.SAMN05216377_1361"/>
<keyword evidence="4" id="KW-1185">Reference proteome</keyword>
<dbReference type="EMBL" id="FNBE01000036">
    <property type="protein sequence ID" value="SDH69192.1"/>
    <property type="molecule type" value="Genomic_DNA"/>
</dbReference>
<dbReference type="InterPro" id="IPR013320">
    <property type="entry name" value="ConA-like_dom_sf"/>
</dbReference>
<dbReference type="CDD" id="cd00413">
    <property type="entry name" value="Glyco_hydrolase_16"/>
    <property type="match status" value="1"/>
</dbReference>
<dbReference type="AlphaFoldDB" id="A0A1G8EH41"/>
<evidence type="ECO:0000313" key="3">
    <source>
        <dbReference type="EMBL" id="SDH69192.1"/>
    </source>
</evidence>
<dbReference type="PANTHER" id="PTHR10963">
    <property type="entry name" value="GLYCOSYL HYDROLASE-RELATED"/>
    <property type="match status" value="1"/>
</dbReference>
<dbReference type="PROSITE" id="PS51762">
    <property type="entry name" value="GH16_2"/>
    <property type="match status" value="1"/>
</dbReference>
<dbReference type="OrthoDB" id="273319at2"/>
<protein>
    <submittedName>
        <fullName evidence="3">Licheninase</fullName>
    </submittedName>
</protein>
<dbReference type="GO" id="GO:0004553">
    <property type="term" value="F:hydrolase activity, hydrolyzing O-glycosyl compounds"/>
    <property type="evidence" value="ECO:0007669"/>
    <property type="project" value="InterPro"/>
</dbReference>
<evidence type="ECO:0000259" key="2">
    <source>
        <dbReference type="PROSITE" id="PS51762"/>
    </source>
</evidence>
<name>A0A1G8EH41_PSEOR</name>
<dbReference type="Pfam" id="PF00722">
    <property type="entry name" value="Glyco_hydro_16"/>
    <property type="match status" value="1"/>
</dbReference>
<dbReference type="SUPFAM" id="SSF49899">
    <property type="entry name" value="Concanavalin A-like lectins/glucanases"/>
    <property type="match status" value="1"/>
</dbReference>
<dbReference type="PANTHER" id="PTHR10963:SF55">
    <property type="entry name" value="GLYCOSIDE HYDROLASE FAMILY 16 PROTEIN"/>
    <property type="match status" value="1"/>
</dbReference>
<proteinExistence type="inferred from homology"/>
<dbReference type="Gene3D" id="2.60.120.200">
    <property type="match status" value="1"/>
</dbReference>
<dbReference type="InterPro" id="IPR050546">
    <property type="entry name" value="Glycosyl_Hydrlase_16"/>
</dbReference>
<dbReference type="GO" id="GO:0005975">
    <property type="term" value="P:carbohydrate metabolic process"/>
    <property type="evidence" value="ECO:0007669"/>
    <property type="project" value="InterPro"/>
</dbReference>
<organism evidence="3 4">
    <name type="scientific">Pseudonocardia oroxyli</name>
    <dbReference type="NCBI Taxonomy" id="366584"/>
    <lineage>
        <taxon>Bacteria</taxon>
        <taxon>Bacillati</taxon>
        <taxon>Actinomycetota</taxon>
        <taxon>Actinomycetes</taxon>
        <taxon>Pseudonocardiales</taxon>
        <taxon>Pseudonocardiaceae</taxon>
        <taxon>Pseudonocardia</taxon>
    </lineage>
</organism>
<comment type="similarity">
    <text evidence="1">Belongs to the glycosyl hydrolase 16 family.</text>
</comment>
<gene>
    <name evidence="3" type="ORF">SAMN05216377_1361</name>
</gene>
<evidence type="ECO:0000256" key="1">
    <source>
        <dbReference type="ARBA" id="ARBA00006865"/>
    </source>
</evidence>
<sequence length="229" mass="25219">MTQPGGGDPSVVPGVEGQTAAALLGWGAPVAGDEFDYVGPPDPARWGLYEGAGHDNNGRRVASAWSVDGDVVTVRGNTAGDSGGMAYRTGQYRGKWEARMRAPVGDPDYHPVLLLWPDAEDWPVGGEVDYAEISDPDRQNVDFFLHYGASNSQTQTSRALDVTQWHNYAVEWTDRCIIGYIDGAQWFADCEPGHQPPRAMHMTIQLDAFNGDGPYRPSEMMVDWIRQYR</sequence>
<dbReference type="Proteomes" id="UP000198967">
    <property type="component" value="Unassembled WGS sequence"/>
</dbReference>
<evidence type="ECO:0000313" key="4">
    <source>
        <dbReference type="Proteomes" id="UP000198967"/>
    </source>
</evidence>
<feature type="domain" description="GH16" evidence="2">
    <location>
        <begin position="23"/>
        <end position="229"/>
    </location>
</feature>
<reference evidence="3 4" key="1">
    <citation type="submission" date="2016-10" db="EMBL/GenBank/DDBJ databases">
        <authorList>
            <person name="de Groot N.N."/>
        </authorList>
    </citation>
    <scope>NUCLEOTIDE SEQUENCE [LARGE SCALE GENOMIC DNA]</scope>
    <source>
        <strain evidence="3 4">CGMCC 4.3143</strain>
    </source>
</reference>
<dbReference type="InterPro" id="IPR000757">
    <property type="entry name" value="Beta-glucanase-like"/>
</dbReference>